<evidence type="ECO:0000313" key="2">
    <source>
        <dbReference type="EMBL" id="KLO16054.1"/>
    </source>
</evidence>
<dbReference type="EMBL" id="KQ085921">
    <property type="protein sequence ID" value="KLO16054.1"/>
    <property type="molecule type" value="Genomic_DNA"/>
</dbReference>
<dbReference type="InParanoid" id="A0A0H2RW57"/>
<dbReference type="STRING" id="27342.A0A0H2RW57"/>
<accession>A0A0H2RW57</accession>
<sequence>MFRKSSLTNPFPNSLTAVTKRMIRFSLAKRSLPQKDIRRKKSPRTTKSDRKLRTPRKSDYALTRNLPKFVADRSVFAASKPKKQDDPFVALMRVKNASERRKPANLVLTSNLEDSKGAGNNEIDNTPPSPLLSPSRPIGEDVSLDLVEMLGDDGKTIKHIIEEDREEKAKRKEKGKQKERVEPVLGVKLWEERMGAGDTSFTLPQLSRNNSVHPGYLLLCSYIDSNDLFGVGLLLECGVFATKDFPLTCESALWLLEIAEKATSTVLHLIEQGAFNAGQYRSETLLPIIVKSLLRSGAKTDVIKALGIPDYDVQQVSPQKRDTRIFRLVALVEALANVHMFDERQVGHLVALLLSIAMDSSSDSVLQESVKTTIESLCNLYCSQNKRNEVELSICRQTLLLFGALESANKAYLMSFIPGGSSVAKRVSQWIAFGLLGGDTASDVAAECDVDLLPPLSAIHAILTQKPNDIVSEEATRKFNLRRFGDDEAEYDILSGNVALLGHVLSNIHQYVDLDKKRHIESVSAPSEVKDVFASPSRAAAIAAQNPLDRIEDALLHLVGRIKDDSSMPERTLAKATIQRLVHRLSYQRNMGSNLSREVTRPKAQRKLDAFMKKAD</sequence>
<name>A0A0H2RW57_9AGAM</name>
<feature type="region of interest" description="Disordered" evidence="1">
    <location>
        <begin position="110"/>
        <end position="138"/>
    </location>
</feature>
<evidence type="ECO:0000313" key="3">
    <source>
        <dbReference type="Proteomes" id="UP000053477"/>
    </source>
</evidence>
<feature type="region of interest" description="Disordered" evidence="1">
    <location>
        <begin position="30"/>
        <end position="58"/>
    </location>
</feature>
<reference evidence="2 3" key="1">
    <citation type="submission" date="2015-04" db="EMBL/GenBank/DDBJ databases">
        <title>Complete genome sequence of Schizopora paradoxa KUC8140, a cosmopolitan wood degrader in East Asia.</title>
        <authorList>
            <consortium name="DOE Joint Genome Institute"/>
            <person name="Min B."/>
            <person name="Park H."/>
            <person name="Jang Y."/>
            <person name="Kim J.-J."/>
            <person name="Kim K.H."/>
            <person name="Pangilinan J."/>
            <person name="Lipzen A."/>
            <person name="Riley R."/>
            <person name="Grigoriev I.V."/>
            <person name="Spatafora J.W."/>
            <person name="Choi I.-G."/>
        </authorList>
    </citation>
    <scope>NUCLEOTIDE SEQUENCE [LARGE SCALE GENOMIC DNA]</scope>
    <source>
        <strain evidence="2 3">KUC8140</strain>
    </source>
</reference>
<dbReference type="Proteomes" id="UP000053477">
    <property type="component" value="Unassembled WGS sequence"/>
</dbReference>
<organism evidence="2 3">
    <name type="scientific">Schizopora paradoxa</name>
    <dbReference type="NCBI Taxonomy" id="27342"/>
    <lineage>
        <taxon>Eukaryota</taxon>
        <taxon>Fungi</taxon>
        <taxon>Dikarya</taxon>
        <taxon>Basidiomycota</taxon>
        <taxon>Agaricomycotina</taxon>
        <taxon>Agaricomycetes</taxon>
        <taxon>Hymenochaetales</taxon>
        <taxon>Schizoporaceae</taxon>
        <taxon>Schizopora</taxon>
    </lineage>
</organism>
<keyword evidence="3" id="KW-1185">Reference proteome</keyword>
<proteinExistence type="predicted"/>
<protein>
    <submittedName>
        <fullName evidence="2">Uncharacterized protein</fullName>
    </submittedName>
</protein>
<feature type="compositionally biased region" description="Basic and acidic residues" evidence="1">
    <location>
        <begin position="46"/>
        <end position="58"/>
    </location>
</feature>
<evidence type="ECO:0000256" key="1">
    <source>
        <dbReference type="SAM" id="MobiDB-lite"/>
    </source>
</evidence>
<dbReference type="OrthoDB" id="5599613at2759"/>
<gene>
    <name evidence="2" type="ORF">SCHPADRAFT_233695</name>
</gene>
<dbReference type="AlphaFoldDB" id="A0A0H2RW57"/>